<dbReference type="Proteomes" id="UP000324222">
    <property type="component" value="Unassembled WGS sequence"/>
</dbReference>
<reference evidence="1 2" key="1">
    <citation type="submission" date="2019-05" db="EMBL/GenBank/DDBJ databases">
        <title>Another draft genome of Portunus trituberculatus and its Hox gene families provides insights of decapod evolution.</title>
        <authorList>
            <person name="Jeong J.-H."/>
            <person name="Song I."/>
            <person name="Kim S."/>
            <person name="Choi T."/>
            <person name="Kim D."/>
            <person name="Ryu S."/>
            <person name="Kim W."/>
        </authorList>
    </citation>
    <scope>NUCLEOTIDE SEQUENCE [LARGE SCALE GENOMIC DNA]</scope>
    <source>
        <tissue evidence="1">Muscle</tissue>
    </source>
</reference>
<dbReference type="AlphaFoldDB" id="A0A5B7KC69"/>
<protein>
    <submittedName>
        <fullName evidence="1">Uncharacterized protein</fullName>
    </submittedName>
</protein>
<proteinExistence type="predicted"/>
<comment type="caution">
    <text evidence="1">The sequence shown here is derived from an EMBL/GenBank/DDBJ whole genome shotgun (WGS) entry which is preliminary data.</text>
</comment>
<gene>
    <name evidence="1" type="ORF">E2C01_100425</name>
</gene>
<sequence length="66" mass="7833">MSHFKISGEQRDNQRFSQRIEPERAVTQVTRFKSVVLGIPLQPRVRGYNCYVHVQAFWHSVETMKQ</sequence>
<name>A0A5B7KC69_PORTR</name>
<keyword evidence="2" id="KW-1185">Reference proteome</keyword>
<evidence type="ECO:0000313" key="2">
    <source>
        <dbReference type="Proteomes" id="UP000324222"/>
    </source>
</evidence>
<dbReference type="EMBL" id="VSRR010142412">
    <property type="protein sequence ID" value="MPD04720.1"/>
    <property type="molecule type" value="Genomic_DNA"/>
</dbReference>
<accession>A0A5B7KC69</accession>
<organism evidence="1 2">
    <name type="scientific">Portunus trituberculatus</name>
    <name type="common">Swimming crab</name>
    <name type="synonym">Neptunus trituberculatus</name>
    <dbReference type="NCBI Taxonomy" id="210409"/>
    <lineage>
        <taxon>Eukaryota</taxon>
        <taxon>Metazoa</taxon>
        <taxon>Ecdysozoa</taxon>
        <taxon>Arthropoda</taxon>
        <taxon>Crustacea</taxon>
        <taxon>Multicrustacea</taxon>
        <taxon>Malacostraca</taxon>
        <taxon>Eumalacostraca</taxon>
        <taxon>Eucarida</taxon>
        <taxon>Decapoda</taxon>
        <taxon>Pleocyemata</taxon>
        <taxon>Brachyura</taxon>
        <taxon>Eubrachyura</taxon>
        <taxon>Portunoidea</taxon>
        <taxon>Portunidae</taxon>
        <taxon>Portuninae</taxon>
        <taxon>Portunus</taxon>
    </lineage>
</organism>
<evidence type="ECO:0000313" key="1">
    <source>
        <dbReference type="EMBL" id="MPD04720.1"/>
    </source>
</evidence>